<comment type="caution">
    <text evidence="4">The sequence shown here is derived from an EMBL/GenBank/DDBJ whole genome shotgun (WGS) entry which is preliminary data.</text>
</comment>
<evidence type="ECO:0000313" key="4">
    <source>
        <dbReference type="EMBL" id="PWA77940.1"/>
    </source>
</evidence>
<keyword evidence="1" id="KW-0694">RNA-binding</keyword>
<proteinExistence type="predicted"/>
<sequence length="810" mass="91538">MFHNFPNDWGMGNLWMLFKKYGTVFDMFMVQKRLRNGQRYSFVRFKNIVSVEFLLRRLRDIRIGSELLRVYLAYDRRGKEGDRNYRVKTSEEGSRDNRFHHKMNHDYVTKQGNGGADKRFDIRDPRRYNDVVRGKPSDGKEYRVDDNERLKDDKYRMLTIGEEDIGMDIFKRSIIGEVKKLSYLVRLPEICEAMGISRVEVKALGGLEVMLVFETAGTAANILRDVEHGLRRWVHKIRRCDDNYKPNLMIGRVCVHMVAKELIKEGLKIKVKDSIFNVNVIEEIRDVVEHCLPENINAQKNEEHEDGRMNMNEDRSDDGNMDERNNKTDENDKENDDDEKNGEEEMAGENNLDEDSSGGDRAMFRKVEHGGREPQEDQQSRVSSEVKVKDTFEEENSNYDTKAAFGNSEVLEKKILFQTSDKVSKKLDEMESGGIVNVNIMNTGPLVDEGVETTIVPLMDKNVDNTIGEQNMDGLIDGLTNQNKKSDIQQNTKSNIKLGTNLEENVSTEDMSDDEDHRNGTKGDSPPNPNGSGGNRHRKKRKKLSNGNFEGAKDIRFSHDLYKVPLEDGGDSEMSNENKCTRNKDGVYNVRSISENQLKEVGEQIGVTWDEVAGPRKGEIHARESDGNETKSGIVDEFWVEEVWGSKGFGFTQLTANGNSGGIILIWDANTFICKEAMGDESSWAGCVGYCSSVGLVFNLSTWAGCVAYCSSVGWILQQCGIGFYSEHMGRLCGLLQKCGLDIAAVWDWAKQAAQMYVRESRPVLTETDGSESLGVGIDHIHCTVGKIFSQKRQGKDSQSGGRPKPLSNG</sequence>
<feature type="compositionally biased region" description="Basic and acidic residues" evidence="2">
    <location>
        <begin position="300"/>
        <end position="330"/>
    </location>
</feature>
<dbReference type="InterPro" id="IPR035979">
    <property type="entry name" value="RBD_domain_sf"/>
</dbReference>
<dbReference type="AlphaFoldDB" id="A0A2U1NWX6"/>
<feature type="domain" description="RRM" evidence="3">
    <location>
        <begin position="1"/>
        <end position="75"/>
    </location>
</feature>
<dbReference type="PROSITE" id="PS50102">
    <property type="entry name" value="RRM"/>
    <property type="match status" value="1"/>
</dbReference>
<feature type="compositionally biased region" description="Acidic residues" evidence="2">
    <location>
        <begin position="331"/>
        <end position="357"/>
    </location>
</feature>
<feature type="region of interest" description="Disordered" evidence="2">
    <location>
        <begin position="485"/>
        <end position="550"/>
    </location>
</feature>
<evidence type="ECO:0000313" key="5">
    <source>
        <dbReference type="Proteomes" id="UP000245207"/>
    </source>
</evidence>
<dbReference type="Pfam" id="PF00076">
    <property type="entry name" value="RRM_1"/>
    <property type="match status" value="1"/>
</dbReference>
<accession>A0A2U1NWX6</accession>
<dbReference type="EMBL" id="PKPP01002055">
    <property type="protein sequence ID" value="PWA77940.1"/>
    <property type="molecule type" value="Genomic_DNA"/>
</dbReference>
<feature type="compositionally biased region" description="Polar residues" evidence="2">
    <location>
        <begin position="485"/>
        <end position="505"/>
    </location>
</feature>
<dbReference type="Proteomes" id="UP000245207">
    <property type="component" value="Unassembled WGS sequence"/>
</dbReference>
<evidence type="ECO:0000256" key="1">
    <source>
        <dbReference type="PROSITE-ProRule" id="PRU00176"/>
    </source>
</evidence>
<dbReference type="InterPro" id="IPR012677">
    <property type="entry name" value="Nucleotide-bd_a/b_plait_sf"/>
</dbReference>
<feature type="region of interest" description="Disordered" evidence="2">
    <location>
        <begin position="297"/>
        <end position="394"/>
    </location>
</feature>
<gene>
    <name evidence="4" type="ORF">CTI12_AA219290</name>
</gene>
<dbReference type="SUPFAM" id="SSF54928">
    <property type="entry name" value="RNA-binding domain, RBD"/>
    <property type="match status" value="1"/>
</dbReference>
<feature type="region of interest" description="Disordered" evidence="2">
    <location>
        <begin position="789"/>
        <end position="810"/>
    </location>
</feature>
<name>A0A2U1NWX6_ARTAN</name>
<evidence type="ECO:0000259" key="3">
    <source>
        <dbReference type="PROSITE" id="PS50102"/>
    </source>
</evidence>
<dbReference type="InterPro" id="IPR000504">
    <property type="entry name" value="RRM_dom"/>
</dbReference>
<dbReference type="Gene3D" id="3.30.70.330">
    <property type="match status" value="1"/>
</dbReference>
<protein>
    <recommendedName>
        <fullName evidence="3">RRM domain-containing protein</fullName>
    </recommendedName>
</protein>
<dbReference type="GO" id="GO:0003723">
    <property type="term" value="F:RNA binding"/>
    <property type="evidence" value="ECO:0007669"/>
    <property type="project" value="UniProtKB-UniRule"/>
</dbReference>
<feature type="compositionally biased region" description="Basic and acidic residues" evidence="2">
    <location>
        <begin position="362"/>
        <end position="391"/>
    </location>
</feature>
<evidence type="ECO:0000256" key="2">
    <source>
        <dbReference type="SAM" id="MobiDB-lite"/>
    </source>
</evidence>
<feature type="compositionally biased region" description="Basic residues" evidence="2">
    <location>
        <begin position="535"/>
        <end position="544"/>
    </location>
</feature>
<dbReference type="CDD" id="cd00590">
    <property type="entry name" value="RRM_SF"/>
    <property type="match status" value="1"/>
</dbReference>
<organism evidence="4 5">
    <name type="scientific">Artemisia annua</name>
    <name type="common">Sweet wormwood</name>
    <dbReference type="NCBI Taxonomy" id="35608"/>
    <lineage>
        <taxon>Eukaryota</taxon>
        <taxon>Viridiplantae</taxon>
        <taxon>Streptophyta</taxon>
        <taxon>Embryophyta</taxon>
        <taxon>Tracheophyta</taxon>
        <taxon>Spermatophyta</taxon>
        <taxon>Magnoliopsida</taxon>
        <taxon>eudicotyledons</taxon>
        <taxon>Gunneridae</taxon>
        <taxon>Pentapetalae</taxon>
        <taxon>asterids</taxon>
        <taxon>campanulids</taxon>
        <taxon>Asterales</taxon>
        <taxon>Asteraceae</taxon>
        <taxon>Asteroideae</taxon>
        <taxon>Anthemideae</taxon>
        <taxon>Artemisiinae</taxon>
        <taxon>Artemisia</taxon>
    </lineage>
</organism>
<reference evidence="4 5" key="1">
    <citation type="journal article" date="2018" name="Mol. Plant">
        <title>The genome of Artemisia annua provides insight into the evolution of Asteraceae family and artemisinin biosynthesis.</title>
        <authorList>
            <person name="Shen Q."/>
            <person name="Zhang L."/>
            <person name="Liao Z."/>
            <person name="Wang S."/>
            <person name="Yan T."/>
            <person name="Shi P."/>
            <person name="Liu M."/>
            <person name="Fu X."/>
            <person name="Pan Q."/>
            <person name="Wang Y."/>
            <person name="Lv Z."/>
            <person name="Lu X."/>
            <person name="Zhang F."/>
            <person name="Jiang W."/>
            <person name="Ma Y."/>
            <person name="Chen M."/>
            <person name="Hao X."/>
            <person name="Li L."/>
            <person name="Tang Y."/>
            <person name="Lv G."/>
            <person name="Zhou Y."/>
            <person name="Sun X."/>
            <person name="Brodelius P.E."/>
            <person name="Rose J.K.C."/>
            <person name="Tang K."/>
        </authorList>
    </citation>
    <scope>NUCLEOTIDE SEQUENCE [LARGE SCALE GENOMIC DNA]</scope>
    <source>
        <strain evidence="5">cv. Huhao1</strain>
        <tissue evidence="4">Leaf</tissue>
    </source>
</reference>
<keyword evidence="5" id="KW-1185">Reference proteome</keyword>